<evidence type="ECO:0000313" key="2">
    <source>
        <dbReference type="Proteomes" id="UP000515163"/>
    </source>
</evidence>
<accession>A0A6P8J1M3</accession>
<dbReference type="GeneID" id="116307348"/>
<dbReference type="RefSeq" id="XP_031573399.1">
    <property type="nucleotide sequence ID" value="XM_031717539.1"/>
</dbReference>
<dbReference type="InParanoid" id="A0A6P8J1M3"/>
<dbReference type="AlphaFoldDB" id="A0A6P8J1M3"/>
<sequence>MLWRKILRFSLFFLCIWSNFDCQCSGAMKKIIEKVASYTPEKETACVMRNEKRENFFEAADLSNDVNSANHVLRSVPVPTVLSCALECLTNSDCKSILVKKHHQKNGRNEPYECHLVSGRTFHVLTDTSTANDLLYFVRKDAISC</sequence>
<protein>
    <submittedName>
        <fullName evidence="3">Uncharacterized protein LOC116307348</fullName>
    </submittedName>
</protein>
<feature type="signal peptide" evidence="1">
    <location>
        <begin position="1"/>
        <end position="22"/>
    </location>
</feature>
<evidence type="ECO:0000313" key="3">
    <source>
        <dbReference type="RefSeq" id="XP_031573399.1"/>
    </source>
</evidence>
<dbReference type="KEGG" id="aten:116307348"/>
<evidence type="ECO:0000256" key="1">
    <source>
        <dbReference type="SAM" id="SignalP"/>
    </source>
</evidence>
<dbReference type="Proteomes" id="UP000515163">
    <property type="component" value="Unplaced"/>
</dbReference>
<keyword evidence="2" id="KW-1185">Reference proteome</keyword>
<feature type="chain" id="PRO_5028012084" evidence="1">
    <location>
        <begin position="23"/>
        <end position="145"/>
    </location>
</feature>
<name>A0A6P8J1M3_ACTTE</name>
<keyword evidence="1" id="KW-0732">Signal</keyword>
<reference evidence="3" key="1">
    <citation type="submission" date="2025-08" db="UniProtKB">
        <authorList>
            <consortium name="RefSeq"/>
        </authorList>
    </citation>
    <scope>IDENTIFICATION</scope>
    <source>
        <tissue evidence="3">Tentacle</tissue>
    </source>
</reference>
<gene>
    <name evidence="3" type="primary">LOC116307348</name>
</gene>
<proteinExistence type="predicted"/>
<organism evidence="2 3">
    <name type="scientific">Actinia tenebrosa</name>
    <name type="common">Australian red waratah sea anemone</name>
    <dbReference type="NCBI Taxonomy" id="6105"/>
    <lineage>
        <taxon>Eukaryota</taxon>
        <taxon>Metazoa</taxon>
        <taxon>Cnidaria</taxon>
        <taxon>Anthozoa</taxon>
        <taxon>Hexacorallia</taxon>
        <taxon>Actiniaria</taxon>
        <taxon>Actiniidae</taxon>
        <taxon>Actinia</taxon>
    </lineage>
</organism>